<dbReference type="Proteomes" id="UP001552299">
    <property type="component" value="Unassembled WGS sequence"/>
</dbReference>
<proteinExistence type="predicted"/>
<protein>
    <submittedName>
        <fullName evidence="1">Uncharacterized protein</fullName>
    </submittedName>
</protein>
<reference evidence="1 2" key="1">
    <citation type="journal article" date="2024" name="Plant Biotechnol. J.">
        <title>Dendrobium thyrsiflorum genome and its molecular insights into genes involved in important horticultural traits.</title>
        <authorList>
            <person name="Chen B."/>
            <person name="Wang J.Y."/>
            <person name="Zheng P.J."/>
            <person name="Li K.L."/>
            <person name="Liang Y.M."/>
            <person name="Chen X.F."/>
            <person name="Zhang C."/>
            <person name="Zhao X."/>
            <person name="He X."/>
            <person name="Zhang G.Q."/>
            <person name="Liu Z.J."/>
            <person name="Xu Q."/>
        </authorList>
    </citation>
    <scope>NUCLEOTIDE SEQUENCE [LARGE SCALE GENOMIC DNA]</scope>
    <source>
        <strain evidence="1">GZMU011</strain>
    </source>
</reference>
<keyword evidence="2" id="KW-1185">Reference proteome</keyword>
<evidence type="ECO:0000313" key="1">
    <source>
        <dbReference type="EMBL" id="KAL0915725.1"/>
    </source>
</evidence>
<name>A0ABD0UT47_DENTH</name>
<accession>A0ABD0UT47</accession>
<comment type="caution">
    <text evidence="1">The sequence shown here is derived from an EMBL/GenBank/DDBJ whole genome shotgun (WGS) entry which is preliminary data.</text>
</comment>
<gene>
    <name evidence="1" type="ORF">M5K25_013178</name>
</gene>
<dbReference type="EMBL" id="JANQDX010000011">
    <property type="protein sequence ID" value="KAL0915725.1"/>
    <property type="molecule type" value="Genomic_DNA"/>
</dbReference>
<evidence type="ECO:0000313" key="2">
    <source>
        <dbReference type="Proteomes" id="UP001552299"/>
    </source>
</evidence>
<dbReference type="AlphaFoldDB" id="A0ABD0UT47"/>
<organism evidence="1 2">
    <name type="scientific">Dendrobium thyrsiflorum</name>
    <name type="common">Pinecone-like raceme dendrobium</name>
    <name type="synonym">Orchid</name>
    <dbReference type="NCBI Taxonomy" id="117978"/>
    <lineage>
        <taxon>Eukaryota</taxon>
        <taxon>Viridiplantae</taxon>
        <taxon>Streptophyta</taxon>
        <taxon>Embryophyta</taxon>
        <taxon>Tracheophyta</taxon>
        <taxon>Spermatophyta</taxon>
        <taxon>Magnoliopsida</taxon>
        <taxon>Liliopsida</taxon>
        <taxon>Asparagales</taxon>
        <taxon>Orchidaceae</taxon>
        <taxon>Epidendroideae</taxon>
        <taxon>Malaxideae</taxon>
        <taxon>Dendrobiinae</taxon>
        <taxon>Dendrobium</taxon>
    </lineage>
</organism>
<sequence length="320" mass="36036">MKIRHFTEISISFSNVIREHTGPGHDRNLAVPFGGKSPGSEGPGNNRLSAVPFDRKTTVYIHMHIYASDDGDNVEATTMAKEGGNGSLLVVQLAHKNTLQEAGIYEGVYASLFNFGHIPSSWAHGLIEFWDVGSNICWVGLEELTMMLWELQAISGLPVFSHHFEKYIPPDEELFHIRPSAEGHRRDSGEQEETGDNHMASPVWRPLMSEHLWHDKWSSKSASCVININTCRYQNCQERDAPARDNQIKFFYPVKFARQANFHVVGPTEKIHDNICIVPQAEIYKLGDGATKSKKPLKEETCEHGARCLTVRQPCERLSV</sequence>